<evidence type="ECO:0000259" key="5">
    <source>
        <dbReference type="Pfam" id="PF00501"/>
    </source>
</evidence>
<dbReference type="Gene3D" id="3.40.50.12780">
    <property type="entry name" value="N-terminal domain of ligase-like"/>
    <property type="match status" value="1"/>
</dbReference>
<dbReference type="InterPro" id="IPR000873">
    <property type="entry name" value="AMP-dep_synth/lig_dom"/>
</dbReference>
<proteinExistence type="inferred from homology"/>
<dbReference type="SUPFAM" id="SSF56801">
    <property type="entry name" value="Acetyl-CoA synthetase-like"/>
    <property type="match status" value="1"/>
</dbReference>
<comment type="caution">
    <text evidence="6">The sequence shown here is derived from an EMBL/GenBank/DDBJ whole genome shotgun (WGS) entry which is preliminary data.</text>
</comment>
<evidence type="ECO:0000256" key="4">
    <source>
        <dbReference type="ARBA" id="ARBA00022840"/>
    </source>
</evidence>
<dbReference type="Proteomes" id="UP001628156">
    <property type="component" value="Unassembled WGS sequence"/>
</dbReference>
<name>A0ABQ0DJI0_9EUKA</name>
<gene>
    <name evidence="6" type="ORF">ENUP19_0127G0006</name>
</gene>
<reference evidence="6 7" key="1">
    <citation type="journal article" date="2019" name="PLoS Negl. Trop. Dis.">
        <title>Whole genome sequencing of Entamoeba nuttalli reveals mammalian host-related molecular signatures and a novel octapeptide-repeat surface protein.</title>
        <authorList>
            <person name="Tanaka M."/>
            <person name="Makiuchi T."/>
            <person name="Komiyama T."/>
            <person name="Shiina T."/>
            <person name="Osaki K."/>
            <person name="Tachibana H."/>
        </authorList>
    </citation>
    <scope>NUCLEOTIDE SEQUENCE [LARGE SCALE GENOMIC DNA]</scope>
    <source>
        <strain evidence="6 7">P19-061405</strain>
    </source>
</reference>
<keyword evidence="4" id="KW-0067">ATP-binding</keyword>
<evidence type="ECO:0000313" key="6">
    <source>
        <dbReference type="EMBL" id="GAB1223014.1"/>
    </source>
</evidence>
<evidence type="ECO:0000256" key="1">
    <source>
        <dbReference type="ARBA" id="ARBA00006432"/>
    </source>
</evidence>
<dbReference type="EMBL" id="BAAFRS010000127">
    <property type="protein sequence ID" value="GAB1223014.1"/>
    <property type="molecule type" value="Genomic_DNA"/>
</dbReference>
<protein>
    <recommendedName>
        <fullName evidence="5">AMP-dependent synthetase/ligase domain-containing protein</fullName>
    </recommendedName>
</protein>
<dbReference type="PANTHER" id="PTHR43272:SF83">
    <property type="entry name" value="ACYL-COA SYNTHETASE LONG-CHAIN, ISOFORM J"/>
    <property type="match status" value="1"/>
</dbReference>
<evidence type="ECO:0000256" key="3">
    <source>
        <dbReference type="ARBA" id="ARBA00022741"/>
    </source>
</evidence>
<evidence type="ECO:0000256" key="2">
    <source>
        <dbReference type="ARBA" id="ARBA00022598"/>
    </source>
</evidence>
<organism evidence="6 7">
    <name type="scientific">Entamoeba nuttalli</name>
    <dbReference type="NCBI Taxonomy" id="412467"/>
    <lineage>
        <taxon>Eukaryota</taxon>
        <taxon>Amoebozoa</taxon>
        <taxon>Evosea</taxon>
        <taxon>Archamoebae</taxon>
        <taxon>Mastigamoebida</taxon>
        <taxon>Entamoebidae</taxon>
        <taxon>Entamoeba</taxon>
    </lineage>
</organism>
<comment type="similarity">
    <text evidence="1">Belongs to the ATP-dependent AMP-binding enzyme family.</text>
</comment>
<accession>A0ABQ0DJI0</accession>
<evidence type="ECO:0000313" key="7">
    <source>
        <dbReference type="Proteomes" id="UP001628156"/>
    </source>
</evidence>
<keyword evidence="2" id="KW-0436">Ligase</keyword>
<dbReference type="Pfam" id="PF00501">
    <property type="entry name" value="AMP-binding"/>
    <property type="match status" value="1"/>
</dbReference>
<dbReference type="PANTHER" id="PTHR43272">
    <property type="entry name" value="LONG-CHAIN-FATTY-ACID--COA LIGASE"/>
    <property type="match status" value="1"/>
</dbReference>
<dbReference type="InterPro" id="IPR042099">
    <property type="entry name" value="ANL_N_sf"/>
</dbReference>
<sequence length="682" mass="77271">MDFITTVVILVVTSVILYYLRPKTYPQEFNGRWVGEAKPGETRILRGYKAEDKPIDYNIPGYNTINDLVMGMTKENKKEYVGYRTCEKVVPFKTMTVVVNGKEVEKTLFKYQMSHYHWFSSFEYYHMINKLSNGIRLAGYKPGDKIGIFCETRYEWMAFLLAATRQGIVIVTVYATLGDESVKIALEETDIKAIVVSEDTAKRLPKIHLKESIKVINVDGEESDELSFKHFLLSEESTEYPEVHADDLAIIMYTSGTSASPKGVLVNQKQILMLSCGYKYVLEFNRERFIAYLPLAHIFEIGIEFALLMDFGTIGYAGIRTLTSGGCFNCNSDLVEFNPEAMIGVPTVFNRVRKGILETVEKQPKFKKILFGAGYWIKRKCYVDYALRTPYLFMPLVKLVDAMIFKPLCRSLLGTNIKAIVIGGSALPAELQYFLQAILPDVSVMQGFGMTELCGAACAMPHRDPTIASIGVVLPMYEVKLRDVPELGHMTSDHPPHGELMFRGLPVTKGYFNRPEENKEAFTEDGWFCTGDIAKITDDLHICIIDRKKNIVKQPCGEYISLELIESKYSSNKLVDNICVFADSFHDFVVALIVPNKAVIAELSGGKPFEEAIEDKEVLNKAKLLLKENEEGLTERQKVKHFSFVKEEWTAENELLTAALKLKRPEISLKYLTIIQNMFSLN</sequence>
<keyword evidence="7" id="KW-1185">Reference proteome</keyword>
<feature type="domain" description="AMP-dependent synthetase/ligase" evidence="5">
    <location>
        <begin position="105"/>
        <end position="512"/>
    </location>
</feature>
<keyword evidence="3" id="KW-0547">Nucleotide-binding</keyword>